<dbReference type="Pfam" id="PF24969">
    <property type="entry name" value="LRR_15"/>
    <property type="match status" value="1"/>
</dbReference>
<sequence length="471" mass="53053">MITLPNEILFLIGQYIDELPFRDSRKTLARLCQCNRHFYRIFSQFHYSKISFSPCQYGGCSPDRCHCLSIIIGLVQSLYRNPDTALHVKELELGQWNADDDISLADHLDADHRPVIDEKLLTPVLKCLSGDDVEASRWMKDLKDGLLDPWVALLLPVLRNLRMITLSARDRHPYFQTTLIRLANGTVRLNGQPALSRLEHVSVSCNAQEGGQDTSCVIPFFKFPAMRKITAYFMDEDLDDSEGWTTGLEIVPRSSSVSELEILYSNGISGMSTWTTLCKRLESFKIEVGDWGASDIDLGVEEFRGSLAAAQSSLTTLQIDYSEGSLITIDPTDELGLPFGSLKDFIVLRDLHMRFPSLLGGEERDEEQLHLRDILPASLECLHVCECRQRDVHYLVSEMANLLRQKEMSVPILRVLSVSCPSDYDSHEVAEYFTDITEGQVDGRALLNEICQAAGVEFLIGSCWSGVTFQD</sequence>
<evidence type="ECO:0000259" key="1">
    <source>
        <dbReference type="Pfam" id="PF24969"/>
    </source>
</evidence>
<evidence type="ECO:0000313" key="2">
    <source>
        <dbReference type="EMBL" id="KAF9885161.1"/>
    </source>
</evidence>
<feature type="domain" description="Leucine-rich repeat" evidence="1">
    <location>
        <begin position="71"/>
        <end position="418"/>
    </location>
</feature>
<proteinExistence type="predicted"/>
<reference evidence="2" key="1">
    <citation type="journal article" date="2019" name="Beilstein J. Org. Chem.">
        <title>Nanangenines: drimane sesquiterpenoids as the dominant metabolite cohort of a novel Australian fungus, Aspergillus nanangensis.</title>
        <authorList>
            <person name="Lacey H.J."/>
            <person name="Gilchrist C.L.M."/>
            <person name="Crombie A."/>
            <person name="Kalaitzis J.A."/>
            <person name="Vuong D."/>
            <person name="Rutledge P.J."/>
            <person name="Turner P."/>
            <person name="Pitt J.I."/>
            <person name="Lacey E."/>
            <person name="Chooi Y.H."/>
            <person name="Piggott A.M."/>
        </authorList>
    </citation>
    <scope>NUCLEOTIDE SEQUENCE</scope>
    <source>
        <strain evidence="2">MST-FP2251</strain>
    </source>
</reference>
<comment type="caution">
    <text evidence="2">The sequence shown here is derived from an EMBL/GenBank/DDBJ whole genome shotgun (WGS) entry which is preliminary data.</text>
</comment>
<name>A0AAD4GQ60_ASPNN</name>
<protein>
    <recommendedName>
        <fullName evidence="1">Leucine-rich repeat domain-containing protein</fullName>
    </recommendedName>
</protein>
<dbReference type="InterPro" id="IPR056867">
    <property type="entry name" value="LRR_15"/>
</dbReference>
<accession>A0AAD4GQ60</accession>
<dbReference type="AlphaFoldDB" id="A0AAD4GQ60"/>
<keyword evidence="3" id="KW-1185">Reference proteome</keyword>
<gene>
    <name evidence="2" type="ORF">FE257_000687</name>
</gene>
<dbReference type="Proteomes" id="UP001194746">
    <property type="component" value="Unassembled WGS sequence"/>
</dbReference>
<dbReference type="EMBL" id="VCAU01000102">
    <property type="protein sequence ID" value="KAF9885161.1"/>
    <property type="molecule type" value="Genomic_DNA"/>
</dbReference>
<evidence type="ECO:0000313" key="3">
    <source>
        <dbReference type="Proteomes" id="UP001194746"/>
    </source>
</evidence>
<reference evidence="2" key="2">
    <citation type="submission" date="2020-02" db="EMBL/GenBank/DDBJ databases">
        <authorList>
            <person name="Gilchrist C.L.M."/>
            <person name="Chooi Y.-H."/>
        </authorList>
    </citation>
    <scope>NUCLEOTIDE SEQUENCE</scope>
    <source>
        <strain evidence="2">MST-FP2251</strain>
    </source>
</reference>
<organism evidence="2 3">
    <name type="scientific">Aspergillus nanangensis</name>
    <dbReference type="NCBI Taxonomy" id="2582783"/>
    <lineage>
        <taxon>Eukaryota</taxon>
        <taxon>Fungi</taxon>
        <taxon>Dikarya</taxon>
        <taxon>Ascomycota</taxon>
        <taxon>Pezizomycotina</taxon>
        <taxon>Eurotiomycetes</taxon>
        <taxon>Eurotiomycetidae</taxon>
        <taxon>Eurotiales</taxon>
        <taxon>Aspergillaceae</taxon>
        <taxon>Aspergillus</taxon>
        <taxon>Aspergillus subgen. Circumdati</taxon>
    </lineage>
</organism>